<comment type="caution">
    <text evidence="3">The sequence shown here is derived from an EMBL/GenBank/DDBJ whole genome shotgun (WGS) entry which is preliminary data.</text>
</comment>
<feature type="transmembrane region" description="Helical" evidence="1">
    <location>
        <begin position="64"/>
        <end position="84"/>
    </location>
</feature>
<feature type="transmembrane region" description="Helical" evidence="1">
    <location>
        <begin position="138"/>
        <end position="158"/>
    </location>
</feature>
<evidence type="ECO:0000259" key="2">
    <source>
        <dbReference type="Pfam" id="PF18920"/>
    </source>
</evidence>
<dbReference type="InterPro" id="IPR043728">
    <property type="entry name" value="DUF5671"/>
</dbReference>
<evidence type="ECO:0000313" key="3">
    <source>
        <dbReference type="EMBL" id="OGZ45861.1"/>
    </source>
</evidence>
<keyword evidence="1" id="KW-0812">Transmembrane</keyword>
<protein>
    <recommendedName>
        <fullName evidence="2">DUF5671 domain-containing protein</fullName>
    </recommendedName>
</protein>
<reference evidence="3 4" key="1">
    <citation type="journal article" date="2016" name="Nat. Commun.">
        <title>Thousands of microbial genomes shed light on interconnected biogeochemical processes in an aquifer system.</title>
        <authorList>
            <person name="Anantharaman K."/>
            <person name="Brown C.T."/>
            <person name="Hug L.A."/>
            <person name="Sharon I."/>
            <person name="Castelle C.J."/>
            <person name="Probst A.J."/>
            <person name="Thomas B.C."/>
            <person name="Singh A."/>
            <person name="Wilkins M.J."/>
            <person name="Karaoz U."/>
            <person name="Brodie E.L."/>
            <person name="Williams K.H."/>
            <person name="Hubbard S.S."/>
            <person name="Banfield J.F."/>
        </authorList>
    </citation>
    <scope>NUCLEOTIDE SEQUENCE [LARGE SCALE GENOMIC DNA]</scope>
</reference>
<keyword evidence="1" id="KW-0472">Membrane</keyword>
<proteinExistence type="predicted"/>
<feature type="transmembrane region" description="Helical" evidence="1">
    <location>
        <begin position="20"/>
        <end position="44"/>
    </location>
</feature>
<dbReference type="AlphaFoldDB" id="A0A1G2G7H6"/>
<organism evidence="3 4">
    <name type="scientific">Candidatus Ryanbacteria bacterium RIFCSPHIGHO2_01_FULL_48_27</name>
    <dbReference type="NCBI Taxonomy" id="1802115"/>
    <lineage>
        <taxon>Bacteria</taxon>
        <taxon>Candidatus Ryaniibacteriota</taxon>
    </lineage>
</organism>
<name>A0A1G2G7H6_9BACT</name>
<sequence length="324" mass="36993">MDTQQVLQPVNKKTGPKDVFLHLLAIIALYASAVSLTTLLFQYINIALLDALDGGYYALTSIYQSIRFALSSLIVLFPVFVFTSRFLQQEYVADPEKRDTRIRKWLLYFTLFLAGLVILGDLVTLLYNFLDGELTKRFLLKILVVLFVAGAIFWHYFAELKEYTSGSVKVFRYLVIAIVAVVAIEGFFVAGSPTEQRARRFDEQRVADLQTIQWQIVNYWQNKQKLPVALVDLNDDISGFRVPMDPETKTAYEYEVKGPEMFSLCAEFGRPSLQNANIAQPYFEGIKGTNWEHAEGRACFERSIDKDFYKPRPADTGSVPPMKQ</sequence>
<feature type="transmembrane region" description="Helical" evidence="1">
    <location>
        <begin position="170"/>
        <end position="190"/>
    </location>
</feature>
<feature type="domain" description="DUF5671" evidence="2">
    <location>
        <begin position="18"/>
        <end position="154"/>
    </location>
</feature>
<dbReference type="Pfam" id="PF18920">
    <property type="entry name" value="DUF5671"/>
    <property type="match status" value="1"/>
</dbReference>
<dbReference type="EMBL" id="MHNL01000005">
    <property type="protein sequence ID" value="OGZ45861.1"/>
    <property type="molecule type" value="Genomic_DNA"/>
</dbReference>
<evidence type="ECO:0000313" key="4">
    <source>
        <dbReference type="Proteomes" id="UP000177785"/>
    </source>
</evidence>
<feature type="transmembrane region" description="Helical" evidence="1">
    <location>
        <begin position="105"/>
        <end position="126"/>
    </location>
</feature>
<accession>A0A1G2G7H6</accession>
<dbReference type="Proteomes" id="UP000177785">
    <property type="component" value="Unassembled WGS sequence"/>
</dbReference>
<dbReference type="STRING" id="1802115.A2756_03055"/>
<evidence type="ECO:0000256" key="1">
    <source>
        <dbReference type="SAM" id="Phobius"/>
    </source>
</evidence>
<gene>
    <name evidence="3" type="ORF">A2756_03055</name>
</gene>
<keyword evidence="1" id="KW-1133">Transmembrane helix</keyword>